<organism evidence="1 2">
    <name type="scientific">Vineibacter terrae</name>
    <dbReference type="NCBI Taxonomy" id="2586908"/>
    <lineage>
        <taxon>Bacteria</taxon>
        <taxon>Pseudomonadati</taxon>
        <taxon>Pseudomonadota</taxon>
        <taxon>Alphaproteobacteria</taxon>
        <taxon>Hyphomicrobiales</taxon>
        <taxon>Vineibacter</taxon>
    </lineage>
</organism>
<comment type="caution">
    <text evidence="1">The sequence shown here is derived from an EMBL/GenBank/DDBJ whole genome shotgun (WGS) entry which is preliminary data.</text>
</comment>
<gene>
    <name evidence="1" type="ORF">FHP25_37240</name>
</gene>
<dbReference type="RefSeq" id="WP_147852090.1">
    <property type="nucleotide sequence ID" value="NZ_VDUZ01000071.1"/>
</dbReference>
<keyword evidence="2" id="KW-1185">Reference proteome</keyword>
<dbReference type="Pfam" id="PF05013">
    <property type="entry name" value="FGase"/>
    <property type="match status" value="1"/>
</dbReference>
<dbReference type="AlphaFoldDB" id="A0A5C8P9Y5"/>
<reference evidence="1 2" key="1">
    <citation type="submission" date="2019-06" db="EMBL/GenBank/DDBJ databases">
        <title>New taxonomy in bacterial strain CC-CFT640, isolated from vineyard.</title>
        <authorList>
            <person name="Lin S.-Y."/>
            <person name="Tsai C.-F."/>
            <person name="Young C.-C."/>
        </authorList>
    </citation>
    <scope>NUCLEOTIDE SEQUENCE [LARGE SCALE GENOMIC DNA]</scope>
    <source>
        <strain evidence="1 2">CC-CFT640</strain>
    </source>
</reference>
<protein>
    <submittedName>
        <fullName evidence="1">N-formylglutamate amidohydrolase</fullName>
    </submittedName>
</protein>
<evidence type="ECO:0000313" key="2">
    <source>
        <dbReference type="Proteomes" id="UP000321638"/>
    </source>
</evidence>
<proteinExistence type="predicted"/>
<dbReference type="Proteomes" id="UP000321638">
    <property type="component" value="Unassembled WGS sequence"/>
</dbReference>
<dbReference type="SUPFAM" id="SSF53187">
    <property type="entry name" value="Zn-dependent exopeptidases"/>
    <property type="match status" value="1"/>
</dbReference>
<evidence type="ECO:0000313" key="1">
    <source>
        <dbReference type="EMBL" id="TXL69806.1"/>
    </source>
</evidence>
<sequence>MESPSDVQPTPPVDIARPPAQTLPVVLASPHSGTHYAADFLDLTHLDVAVLRRSEDAFVDTLFTPAAERGVPLVRALFPRSFVDANREPYEVDAAMFDGPLPIHANTRSPRVAAGLGTVPRAAFDGQPIYRRKLAVAELERRIAWYYRPYHTALERLIAETRARFGHCVLIDCHSMPSTSPGGGQSPAGRVDFVLGDNHGAACAPALTHLAERWLQHHGYRVVRNQPYAGGFTTQHYGVPTQGVHVLQIEINRALYMDESTLRPHVGFQPLARRLADLVEDVGRTTLGHSAFPAWTAPANAAE</sequence>
<keyword evidence="1" id="KW-0378">Hydrolase</keyword>
<dbReference type="EMBL" id="VDUZ01000071">
    <property type="protein sequence ID" value="TXL69806.1"/>
    <property type="molecule type" value="Genomic_DNA"/>
</dbReference>
<dbReference type="Gene3D" id="3.40.630.40">
    <property type="entry name" value="Zn-dependent exopeptidases"/>
    <property type="match status" value="1"/>
</dbReference>
<dbReference type="GO" id="GO:0016787">
    <property type="term" value="F:hydrolase activity"/>
    <property type="evidence" value="ECO:0007669"/>
    <property type="project" value="UniProtKB-KW"/>
</dbReference>
<dbReference type="InterPro" id="IPR007709">
    <property type="entry name" value="N-FG_amidohydro"/>
</dbReference>
<dbReference type="OrthoDB" id="9802050at2"/>
<name>A0A5C8P9Y5_9HYPH</name>
<accession>A0A5C8P9Y5</accession>